<evidence type="ECO:0000313" key="3">
    <source>
        <dbReference type="Proteomes" id="UP000054558"/>
    </source>
</evidence>
<dbReference type="STRING" id="105231.A0A1Y1IPZ6"/>
<dbReference type="EMBL" id="DF237639">
    <property type="protein sequence ID" value="GAQ90826.1"/>
    <property type="molecule type" value="Genomic_DNA"/>
</dbReference>
<dbReference type="AlphaFoldDB" id="A0A1Y1IPZ6"/>
<feature type="compositionally biased region" description="Pro residues" evidence="1">
    <location>
        <begin position="698"/>
        <end position="711"/>
    </location>
</feature>
<feature type="compositionally biased region" description="Low complexity" evidence="1">
    <location>
        <begin position="1069"/>
        <end position="1083"/>
    </location>
</feature>
<dbReference type="SUPFAM" id="SSF58113">
    <property type="entry name" value="Apolipoprotein A-I"/>
    <property type="match status" value="1"/>
</dbReference>
<feature type="compositionally biased region" description="Polar residues" evidence="1">
    <location>
        <begin position="779"/>
        <end position="793"/>
    </location>
</feature>
<protein>
    <submittedName>
        <fullName evidence="2">Uncharacterized protein</fullName>
    </submittedName>
</protein>
<dbReference type="OMA" id="MIRTGMK"/>
<feature type="region of interest" description="Disordered" evidence="1">
    <location>
        <begin position="689"/>
        <end position="920"/>
    </location>
</feature>
<dbReference type="OrthoDB" id="2278185at2759"/>
<feature type="region of interest" description="Disordered" evidence="1">
    <location>
        <begin position="998"/>
        <end position="1083"/>
    </location>
</feature>
<feature type="compositionally biased region" description="Polar residues" evidence="1">
    <location>
        <begin position="801"/>
        <end position="814"/>
    </location>
</feature>
<feature type="compositionally biased region" description="Polar residues" evidence="1">
    <location>
        <begin position="1031"/>
        <end position="1050"/>
    </location>
</feature>
<dbReference type="Proteomes" id="UP000054558">
    <property type="component" value="Unassembled WGS sequence"/>
</dbReference>
<name>A0A1Y1IPZ6_KLENI</name>
<feature type="region of interest" description="Disordered" evidence="1">
    <location>
        <begin position="650"/>
        <end position="672"/>
    </location>
</feature>
<organism evidence="2 3">
    <name type="scientific">Klebsormidium nitens</name>
    <name type="common">Green alga</name>
    <name type="synonym">Ulothrix nitens</name>
    <dbReference type="NCBI Taxonomy" id="105231"/>
    <lineage>
        <taxon>Eukaryota</taxon>
        <taxon>Viridiplantae</taxon>
        <taxon>Streptophyta</taxon>
        <taxon>Klebsormidiophyceae</taxon>
        <taxon>Klebsormidiales</taxon>
        <taxon>Klebsormidiaceae</taxon>
        <taxon>Klebsormidium</taxon>
    </lineage>
</organism>
<feature type="compositionally biased region" description="Low complexity" evidence="1">
    <location>
        <begin position="822"/>
        <end position="837"/>
    </location>
</feature>
<evidence type="ECO:0000313" key="2">
    <source>
        <dbReference type="EMBL" id="GAQ90826.1"/>
    </source>
</evidence>
<keyword evidence="3" id="KW-1185">Reference proteome</keyword>
<gene>
    <name evidence="2" type="ORF">KFL_006900010</name>
</gene>
<proteinExistence type="predicted"/>
<accession>A0A1Y1IPZ6</accession>
<sequence>MADDLAEDEVKLSPHLQEWIGGWVDSKSKGNDWTLPSVNLKTGKLSKPLDTRFWPSCFKDCPDPVIASRGQTREKVLQIFQSAGKRVFFCHWQVLYNDLVPIIYCPKCEQIKNLEGDGWTLAKVRRVCMLIGPAFLVSKCYRCKKCPGNEGKDYQFRAHDEGVIKQLSAALEASLNIRFTQHGAVDVSLMDFLLRNVSSGVAFADSADAVQELHYITYNRSKLGHMQYTAERGKLALKRASYFNSATVASGQVPPPADFGAYEDKQGYRGWIPSRSYLTRTLLAYLTERLAWPKERLAMVDGLYLRGDHTFRSASKVKVQEGGKAYEAMYTVMNGFSKVAAQWMVGDTSFREIEGGLRDLMKRYEENFQDRWANLGTIRNSYTLCHGTGDFMRDLSRAMFVIKAGDKESLRNHLLQRARKKLTAKEIAAKPDRYWNTHCRRTIPKKELLAARLDAVLKKYEIGGNACDGDPLVTRELNEVHERQMKLVWAGALSDPLGVEEMYYDVSKPGCMPQFKSVRGTSKLEGYHKHLNSLFAGGNCSPELADALLTIFNYRWNITCGVANRGDQDYSMHDHFLLEEMQKVCRDMGWPDPFPEWKKAPPTAERFGADNLPPEVREALEAAAAIGEPAPTEDDLEAVAVEELLEQQALAKQGRDAGGRVAPPPPRAVALATCPPLRPVAGAAAPPLQAGERAAGPPLQPNVHVPPPPPNQLRAQLPTPSDQPQPFLAPRPEQSPEILPPPIDQCHPQLAPPSAQTRVLLPPPSDQLHAPLAPPSDQWRASLTPPSGQSSAQPRPLLGQSGASLSPPSEQLRTQLPPCSKHSSAQPAPHSQPSRAPLAPPSDQPRVALPPRSANQPRTPLAPRSDQLRAHLAPALNQWRAPLPPFHQRDAQPVPPSNQQQVPQGTLSSPNPMMHPRAPFDHQQARFPNVSVASRSRVPMPCEPLRTLAPVLAPASMGQNVQLRAIPARVVQPQGPQVVGPSKRKDSVGGAGVAVEGAAHATPAKRQKPKPQGAPVPIDPDPSLHTLPKQRATTVNRSGRLSYQRKTSPLPSIPSAATPHFPDPFTPFAGLRPPRQGGLRPPRPPLFAFFCAPTY</sequence>
<evidence type="ECO:0000256" key="1">
    <source>
        <dbReference type="SAM" id="MobiDB-lite"/>
    </source>
</evidence>
<reference evidence="2 3" key="1">
    <citation type="journal article" date="2014" name="Nat. Commun.">
        <title>Klebsormidium flaccidum genome reveals primary factors for plant terrestrial adaptation.</title>
        <authorList>
            <person name="Hori K."/>
            <person name="Maruyama F."/>
            <person name="Fujisawa T."/>
            <person name="Togashi T."/>
            <person name="Yamamoto N."/>
            <person name="Seo M."/>
            <person name="Sato S."/>
            <person name="Yamada T."/>
            <person name="Mori H."/>
            <person name="Tajima N."/>
            <person name="Moriyama T."/>
            <person name="Ikeuchi M."/>
            <person name="Watanabe M."/>
            <person name="Wada H."/>
            <person name="Kobayashi K."/>
            <person name="Saito M."/>
            <person name="Masuda T."/>
            <person name="Sasaki-Sekimoto Y."/>
            <person name="Mashiguchi K."/>
            <person name="Awai K."/>
            <person name="Shimojima M."/>
            <person name="Masuda S."/>
            <person name="Iwai M."/>
            <person name="Nobusawa T."/>
            <person name="Narise T."/>
            <person name="Kondo S."/>
            <person name="Saito H."/>
            <person name="Sato R."/>
            <person name="Murakawa M."/>
            <person name="Ihara Y."/>
            <person name="Oshima-Yamada Y."/>
            <person name="Ohtaka K."/>
            <person name="Satoh M."/>
            <person name="Sonobe K."/>
            <person name="Ishii M."/>
            <person name="Ohtani R."/>
            <person name="Kanamori-Sato M."/>
            <person name="Honoki R."/>
            <person name="Miyazaki D."/>
            <person name="Mochizuki H."/>
            <person name="Umetsu J."/>
            <person name="Higashi K."/>
            <person name="Shibata D."/>
            <person name="Kamiya Y."/>
            <person name="Sato N."/>
            <person name="Nakamura Y."/>
            <person name="Tabata S."/>
            <person name="Ida S."/>
            <person name="Kurokawa K."/>
            <person name="Ohta H."/>
        </authorList>
    </citation>
    <scope>NUCLEOTIDE SEQUENCE [LARGE SCALE GENOMIC DNA]</scope>
    <source>
        <strain evidence="2 3">NIES-2285</strain>
    </source>
</reference>